<reference evidence="1 2" key="1">
    <citation type="submission" date="2019-05" db="EMBL/GenBank/DDBJ databases">
        <authorList>
            <person name="Lee S.D."/>
        </authorList>
    </citation>
    <scope>NUCLEOTIDE SEQUENCE [LARGE SCALE GENOMIC DNA]</scope>
    <source>
        <strain evidence="1 2">YC2-7</strain>
    </source>
</reference>
<evidence type="ECO:0000313" key="1">
    <source>
        <dbReference type="EMBL" id="NMN94126.1"/>
    </source>
</evidence>
<organism evidence="1 2">
    <name type="scientific">Antrihabitans stalactiti</name>
    <dbReference type="NCBI Taxonomy" id="2584121"/>
    <lineage>
        <taxon>Bacteria</taxon>
        <taxon>Bacillati</taxon>
        <taxon>Actinomycetota</taxon>
        <taxon>Actinomycetes</taxon>
        <taxon>Mycobacteriales</taxon>
        <taxon>Nocardiaceae</taxon>
        <taxon>Antrihabitans</taxon>
    </lineage>
</organism>
<dbReference type="EMBL" id="VCQU01000001">
    <property type="protein sequence ID" value="NMN94126.1"/>
    <property type="molecule type" value="Genomic_DNA"/>
</dbReference>
<sequence length="131" mass="13785">MNGLHGKLIVTTAIALGLLGGRTNAIDLPDRTPSDDSPPVCEAPSGWRAATNGHGMFAIVYANGPGTVQVTAVTTAGAAQQTVALESTDSKAFIDFPEIYPLSVHVIFATVGRIGEQPVRCQLVRTDVERR</sequence>
<name>A0A848K901_9NOCA</name>
<comment type="caution">
    <text evidence="1">The sequence shown here is derived from an EMBL/GenBank/DDBJ whole genome shotgun (WGS) entry which is preliminary data.</text>
</comment>
<protein>
    <submittedName>
        <fullName evidence="1">Uncharacterized protein</fullName>
    </submittedName>
</protein>
<dbReference type="AlphaFoldDB" id="A0A848K901"/>
<reference evidence="1 2" key="2">
    <citation type="submission" date="2020-06" db="EMBL/GenBank/DDBJ databases">
        <title>Antribacter stalactiti gen. nov., sp. nov., a new member of the family Nacardiaceae isolated from a cave.</title>
        <authorList>
            <person name="Kim I.S."/>
        </authorList>
    </citation>
    <scope>NUCLEOTIDE SEQUENCE [LARGE SCALE GENOMIC DNA]</scope>
    <source>
        <strain evidence="1 2">YC2-7</strain>
    </source>
</reference>
<accession>A0A848K901</accession>
<keyword evidence="2" id="KW-1185">Reference proteome</keyword>
<proteinExistence type="predicted"/>
<dbReference type="Proteomes" id="UP000535543">
    <property type="component" value="Unassembled WGS sequence"/>
</dbReference>
<dbReference type="RefSeq" id="WP_169584815.1">
    <property type="nucleotide sequence ID" value="NZ_VCQU01000001.1"/>
</dbReference>
<gene>
    <name evidence="1" type="ORF">FGL95_03630</name>
</gene>
<evidence type="ECO:0000313" key="2">
    <source>
        <dbReference type="Proteomes" id="UP000535543"/>
    </source>
</evidence>